<dbReference type="EMBL" id="CAJJDM010000119">
    <property type="protein sequence ID" value="CAD8101821.1"/>
    <property type="molecule type" value="Genomic_DNA"/>
</dbReference>
<dbReference type="Proteomes" id="UP000688137">
    <property type="component" value="Unassembled WGS sequence"/>
</dbReference>
<keyword evidence="3" id="KW-1185">Reference proteome</keyword>
<dbReference type="InterPro" id="IPR001533">
    <property type="entry name" value="Pterin_deHydtase"/>
</dbReference>
<dbReference type="GO" id="GO:0006729">
    <property type="term" value="P:tetrahydrobiopterin biosynthetic process"/>
    <property type="evidence" value="ECO:0007669"/>
    <property type="project" value="InterPro"/>
</dbReference>
<dbReference type="OMA" id="FLAYTMD"/>
<dbReference type="Pfam" id="PF01329">
    <property type="entry name" value="Pterin_4a"/>
    <property type="match status" value="1"/>
</dbReference>
<protein>
    <recommendedName>
        <fullName evidence="1">4-alpha-hydroxy-tetrahydropterin dehydratase</fullName>
    </recommendedName>
</protein>
<dbReference type="PANTHER" id="PTHR12599:SF0">
    <property type="entry name" value="PTERIN-4-ALPHA-CARBINOLAMINE DEHYDRATASE"/>
    <property type="match status" value="1"/>
</dbReference>
<dbReference type="PANTHER" id="PTHR12599">
    <property type="entry name" value="PTERIN-4-ALPHA-CARBINOLAMINE DEHYDRATASE"/>
    <property type="match status" value="1"/>
</dbReference>
<name>A0A8S1PG50_PARPR</name>
<proteinExistence type="predicted"/>
<evidence type="ECO:0000256" key="1">
    <source>
        <dbReference type="ARBA" id="ARBA00030497"/>
    </source>
</evidence>
<gene>
    <name evidence="2" type="ORF">PPRIM_AZ9-3.1.T1160149</name>
</gene>
<dbReference type="GO" id="GO:0008124">
    <property type="term" value="F:4-alpha-hydroxytetrahydrobiopterin dehydratase activity"/>
    <property type="evidence" value="ECO:0007669"/>
    <property type="project" value="InterPro"/>
</dbReference>
<sequence>MYRYLSNEIGFKTTTTTLISSLKIVVRDLTDIPTISVSKLNQDEVNHAINVHQLTWSQNIDTSKLIKEYKFNSFKETFVFMGSVSQIADQMKHFPKWTQKGSVLKVEMTTSDCQGITIKDLFLAYTMDKIANNIQSQPVENVCDIIKIQSNHLLNTWNSNYNRQEEVKTQEFQKNILQL</sequence>
<organism evidence="2 3">
    <name type="scientific">Paramecium primaurelia</name>
    <dbReference type="NCBI Taxonomy" id="5886"/>
    <lineage>
        <taxon>Eukaryota</taxon>
        <taxon>Sar</taxon>
        <taxon>Alveolata</taxon>
        <taxon>Ciliophora</taxon>
        <taxon>Intramacronucleata</taxon>
        <taxon>Oligohymenophorea</taxon>
        <taxon>Peniculida</taxon>
        <taxon>Parameciidae</taxon>
        <taxon>Paramecium</taxon>
    </lineage>
</organism>
<dbReference type="AlphaFoldDB" id="A0A8S1PG50"/>
<reference evidence="2" key="1">
    <citation type="submission" date="2021-01" db="EMBL/GenBank/DDBJ databases">
        <authorList>
            <consortium name="Genoscope - CEA"/>
            <person name="William W."/>
        </authorList>
    </citation>
    <scope>NUCLEOTIDE SEQUENCE</scope>
</reference>
<evidence type="ECO:0000313" key="3">
    <source>
        <dbReference type="Proteomes" id="UP000688137"/>
    </source>
</evidence>
<comment type="caution">
    <text evidence="2">The sequence shown here is derived from an EMBL/GenBank/DDBJ whole genome shotgun (WGS) entry which is preliminary data.</text>
</comment>
<accession>A0A8S1PG50</accession>
<evidence type="ECO:0000313" key="2">
    <source>
        <dbReference type="EMBL" id="CAD8101821.1"/>
    </source>
</evidence>